<evidence type="ECO:0000313" key="1">
    <source>
        <dbReference type="EMBL" id="KAH7979355.1"/>
    </source>
</evidence>
<organism evidence="1 2">
    <name type="scientific">Dermacentor silvarum</name>
    <name type="common">Tick</name>
    <dbReference type="NCBI Taxonomy" id="543639"/>
    <lineage>
        <taxon>Eukaryota</taxon>
        <taxon>Metazoa</taxon>
        <taxon>Ecdysozoa</taxon>
        <taxon>Arthropoda</taxon>
        <taxon>Chelicerata</taxon>
        <taxon>Arachnida</taxon>
        <taxon>Acari</taxon>
        <taxon>Parasitiformes</taxon>
        <taxon>Ixodida</taxon>
        <taxon>Ixodoidea</taxon>
        <taxon>Ixodidae</taxon>
        <taxon>Rhipicephalinae</taxon>
        <taxon>Dermacentor</taxon>
    </lineage>
</organism>
<name>A0ACB8DYL4_DERSI</name>
<sequence length="176" mass="20465">MHQPPLQPQQGFLALGLAPTPEKARKIQRDLGEFESRTNVRTTCFCSGNPTDRPLRDLRRGFEICIATPGRIYAFLEEGQLDIGWCKYFVLDEADRMVDMGFEQQVLAISKYIRPDRQTLIWISRRPRELYRLADALLKNYIEVNVSKCRKSPDQTSSSWSLSVLRSRKRRVSWLS</sequence>
<accession>A0ACB8DYL4</accession>
<evidence type="ECO:0000313" key="2">
    <source>
        <dbReference type="Proteomes" id="UP000821865"/>
    </source>
</evidence>
<protein>
    <submittedName>
        <fullName evidence="1">Uncharacterized protein</fullName>
    </submittedName>
</protein>
<dbReference type="EMBL" id="CM023470">
    <property type="protein sequence ID" value="KAH7979355.1"/>
    <property type="molecule type" value="Genomic_DNA"/>
</dbReference>
<reference evidence="1" key="1">
    <citation type="submission" date="2020-05" db="EMBL/GenBank/DDBJ databases">
        <title>Large-scale comparative analyses of tick genomes elucidate their genetic diversity and vector capacities.</title>
        <authorList>
            <person name="Jia N."/>
            <person name="Wang J."/>
            <person name="Shi W."/>
            <person name="Du L."/>
            <person name="Sun Y."/>
            <person name="Zhan W."/>
            <person name="Jiang J."/>
            <person name="Wang Q."/>
            <person name="Zhang B."/>
            <person name="Ji P."/>
            <person name="Sakyi L.B."/>
            <person name="Cui X."/>
            <person name="Yuan T."/>
            <person name="Jiang B."/>
            <person name="Yang W."/>
            <person name="Lam T.T.-Y."/>
            <person name="Chang Q."/>
            <person name="Ding S."/>
            <person name="Wang X."/>
            <person name="Zhu J."/>
            <person name="Ruan X."/>
            <person name="Zhao L."/>
            <person name="Wei J."/>
            <person name="Que T."/>
            <person name="Du C."/>
            <person name="Cheng J."/>
            <person name="Dai P."/>
            <person name="Han X."/>
            <person name="Huang E."/>
            <person name="Gao Y."/>
            <person name="Liu J."/>
            <person name="Shao H."/>
            <person name="Ye R."/>
            <person name="Li L."/>
            <person name="Wei W."/>
            <person name="Wang X."/>
            <person name="Wang C."/>
            <person name="Yang T."/>
            <person name="Huo Q."/>
            <person name="Li W."/>
            <person name="Guo W."/>
            <person name="Chen H."/>
            <person name="Zhou L."/>
            <person name="Ni X."/>
            <person name="Tian J."/>
            <person name="Zhou Y."/>
            <person name="Sheng Y."/>
            <person name="Liu T."/>
            <person name="Pan Y."/>
            <person name="Xia L."/>
            <person name="Li J."/>
            <person name="Zhao F."/>
            <person name="Cao W."/>
        </authorList>
    </citation>
    <scope>NUCLEOTIDE SEQUENCE</scope>
    <source>
        <strain evidence="1">Dsil-2018</strain>
    </source>
</reference>
<gene>
    <name evidence="1" type="ORF">HPB49_009131</name>
</gene>
<dbReference type="Proteomes" id="UP000821865">
    <property type="component" value="Chromosome 1"/>
</dbReference>
<keyword evidence="2" id="KW-1185">Reference proteome</keyword>
<comment type="caution">
    <text evidence="1">The sequence shown here is derived from an EMBL/GenBank/DDBJ whole genome shotgun (WGS) entry which is preliminary data.</text>
</comment>
<proteinExistence type="predicted"/>